<evidence type="ECO:0000256" key="3">
    <source>
        <dbReference type="ARBA" id="ARBA00022769"/>
    </source>
</evidence>
<gene>
    <name evidence="8 12" type="primary">uvrC</name>
    <name evidence="12" type="ORF">H9804_06915</name>
</gene>
<reference evidence="12" key="2">
    <citation type="submission" date="2021-04" db="EMBL/GenBank/DDBJ databases">
        <authorList>
            <person name="Gilroy R."/>
        </authorList>
    </citation>
    <scope>NUCLEOTIDE SEQUENCE</scope>
    <source>
        <strain evidence="12">ChiW4-1371</strain>
    </source>
</reference>
<dbReference type="Gene3D" id="3.40.1440.10">
    <property type="entry name" value="GIY-YIG endonuclease"/>
    <property type="match status" value="1"/>
</dbReference>
<dbReference type="HAMAP" id="MF_00203">
    <property type="entry name" value="UvrC"/>
    <property type="match status" value="1"/>
</dbReference>
<evidence type="ECO:0000259" key="9">
    <source>
        <dbReference type="PROSITE" id="PS50151"/>
    </source>
</evidence>
<feature type="domain" description="GIY-YIG" evidence="10">
    <location>
        <begin position="15"/>
        <end position="93"/>
    </location>
</feature>
<reference evidence="12" key="1">
    <citation type="journal article" date="2021" name="PeerJ">
        <title>Extensive microbial diversity within the chicken gut microbiome revealed by metagenomics and culture.</title>
        <authorList>
            <person name="Gilroy R."/>
            <person name="Ravi A."/>
            <person name="Getino M."/>
            <person name="Pursley I."/>
            <person name="Horton D.L."/>
            <person name="Alikhan N.F."/>
            <person name="Baker D."/>
            <person name="Gharbi K."/>
            <person name="Hall N."/>
            <person name="Watson M."/>
            <person name="Adriaenssens E.M."/>
            <person name="Foster-Nyarko E."/>
            <person name="Jarju S."/>
            <person name="Secka A."/>
            <person name="Antonio M."/>
            <person name="Oren A."/>
            <person name="Chaudhuri R.R."/>
            <person name="La Ragione R."/>
            <person name="Hildebrand F."/>
            <person name="Pallen M.J."/>
        </authorList>
    </citation>
    <scope>NUCLEOTIDE SEQUENCE</scope>
    <source>
        <strain evidence="12">ChiW4-1371</strain>
    </source>
</reference>
<comment type="subunit">
    <text evidence="8">Interacts with UvrB in an incision complex.</text>
</comment>
<dbReference type="GO" id="GO:0003677">
    <property type="term" value="F:DNA binding"/>
    <property type="evidence" value="ECO:0007669"/>
    <property type="project" value="UniProtKB-UniRule"/>
</dbReference>
<evidence type="ECO:0000256" key="4">
    <source>
        <dbReference type="ARBA" id="ARBA00022801"/>
    </source>
</evidence>
<sequence length="606" mass="69589">MSKPKFQINLSDISQKPGVYMFMDAKGRVIYVGKAKNLRNRLSSYFNAGEKTIKTEKMLTHASNVKTIITENEVEAFLLEANLIKTEMPKYNILLKDSKGYPYVKLTQEEYPRLIFTRQTNDEKAVYFGPFVNVGDLKHIIEMLQAVFPLRTCTNFRMNEGKICLKYQIKKCPGPCENLISREDYMKTVHSIKSFFKGNVDEVKEIMTAQMKEYAKNLAFEEAGKIRDRINSLDKLFSKQSVTNISDERNIDVFYKHSLSGVTGITQIFVRSGRMIGVSTHFFADTEDELLERFVMQFYSNTKQFPEYIAMEGDEYDETIEDALSEMAGKKIHIRKRGIQGLISLAQKNAELQTEQYLLKVGERKDVSKRLAELIGAEKVSRVECVDISHLGGNFTVGVSVVAVNGEFAKQYYKKYRIKSAENDDFQSMSELFSRKGENIREGSDDEADLYIIDGGTGQLNSAMKAAENAGIKAPFISISKSRFLRPQKHEFEDTIEQIHLPNRKNPVIMRKNDPLLHFIQRLRDESHRFAITYSRSLALKNISKSPLLNIQGMGEKRLKQLLTAIPDIHTRKDLSVNIIRDYGKLPQELAERVYEYILNEKTNKY</sequence>
<dbReference type="AlphaFoldDB" id="A0A9D2GTA9"/>
<dbReference type="PANTHER" id="PTHR30562">
    <property type="entry name" value="UVRC/OXIDOREDUCTASE"/>
    <property type="match status" value="1"/>
</dbReference>
<dbReference type="Pfam" id="PF02151">
    <property type="entry name" value="UVR"/>
    <property type="match status" value="1"/>
</dbReference>
<evidence type="ECO:0000256" key="1">
    <source>
        <dbReference type="ARBA" id="ARBA00022490"/>
    </source>
</evidence>
<dbReference type="InterPro" id="IPR001162">
    <property type="entry name" value="UvrC_RNase_H_dom"/>
</dbReference>
<dbReference type="Gene3D" id="4.10.860.10">
    <property type="entry name" value="UVR domain"/>
    <property type="match status" value="1"/>
</dbReference>
<comment type="subcellular location">
    <subcellularLocation>
        <location evidence="8">Cytoplasm</location>
    </subcellularLocation>
</comment>
<dbReference type="Pfam" id="PF08459">
    <property type="entry name" value="UvrC_RNaseH_dom"/>
    <property type="match status" value="1"/>
</dbReference>
<dbReference type="InterPro" id="IPR010994">
    <property type="entry name" value="RuvA_2-like"/>
</dbReference>
<evidence type="ECO:0000313" key="13">
    <source>
        <dbReference type="Proteomes" id="UP000824176"/>
    </source>
</evidence>
<dbReference type="SUPFAM" id="SSF46600">
    <property type="entry name" value="C-terminal UvrC-binding domain of UvrB"/>
    <property type="match status" value="1"/>
</dbReference>
<dbReference type="Pfam" id="PF01541">
    <property type="entry name" value="GIY-YIG"/>
    <property type="match status" value="1"/>
</dbReference>
<dbReference type="InterPro" id="IPR004791">
    <property type="entry name" value="UvrC"/>
</dbReference>
<evidence type="ECO:0000259" key="11">
    <source>
        <dbReference type="PROSITE" id="PS50165"/>
    </source>
</evidence>
<organism evidence="12 13">
    <name type="scientific">Candidatus Mucispirillum faecigallinarum</name>
    <dbReference type="NCBI Taxonomy" id="2838699"/>
    <lineage>
        <taxon>Bacteria</taxon>
        <taxon>Pseudomonadati</taxon>
        <taxon>Deferribacterota</taxon>
        <taxon>Deferribacteres</taxon>
        <taxon>Deferribacterales</taxon>
        <taxon>Mucispirillaceae</taxon>
        <taxon>Mucispirillum</taxon>
    </lineage>
</organism>
<dbReference type="Pfam" id="PF22920">
    <property type="entry name" value="UvrC_RNaseH"/>
    <property type="match status" value="1"/>
</dbReference>
<dbReference type="GO" id="GO:0009432">
    <property type="term" value="P:SOS response"/>
    <property type="evidence" value="ECO:0007669"/>
    <property type="project" value="UniProtKB-UniRule"/>
</dbReference>
<evidence type="ECO:0000313" key="12">
    <source>
        <dbReference type="EMBL" id="HIZ89658.1"/>
    </source>
</evidence>
<dbReference type="GO" id="GO:0009381">
    <property type="term" value="F:excinuclease ABC activity"/>
    <property type="evidence" value="ECO:0007669"/>
    <property type="project" value="UniProtKB-UniRule"/>
</dbReference>
<dbReference type="CDD" id="cd10434">
    <property type="entry name" value="GIY-YIG_UvrC_Cho"/>
    <property type="match status" value="1"/>
</dbReference>
<dbReference type="InterPro" id="IPR036876">
    <property type="entry name" value="UVR_dom_sf"/>
</dbReference>
<dbReference type="PROSITE" id="PS50151">
    <property type="entry name" value="UVR"/>
    <property type="match status" value="1"/>
</dbReference>
<keyword evidence="7 8" id="KW-0742">SOS response</keyword>
<dbReference type="PANTHER" id="PTHR30562:SF10">
    <property type="entry name" value="EXCINUCLEASE CHO"/>
    <property type="match status" value="1"/>
</dbReference>
<comment type="similarity">
    <text evidence="8">Belongs to the UvrC family.</text>
</comment>
<dbReference type="PROSITE" id="PS50165">
    <property type="entry name" value="UVRC"/>
    <property type="match status" value="1"/>
</dbReference>
<dbReference type="InterPro" id="IPR050066">
    <property type="entry name" value="UvrABC_protein_C"/>
</dbReference>
<dbReference type="SUPFAM" id="SSF47781">
    <property type="entry name" value="RuvA domain 2-like"/>
    <property type="match status" value="1"/>
</dbReference>
<keyword evidence="6 8" id="KW-0234">DNA repair</keyword>
<keyword evidence="5 8" id="KW-0267">Excision nuclease</keyword>
<dbReference type="GO" id="GO:0005737">
    <property type="term" value="C:cytoplasm"/>
    <property type="evidence" value="ECO:0007669"/>
    <property type="project" value="UniProtKB-SubCell"/>
</dbReference>
<feature type="domain" description="UvrC family homology region profile" evidence="11">
    <location>
        <begin position="261"/>
        <end position="463"/>
    </location>
</feature>
<dbReference type="FunFam" id="3.40.1440.10:FF:000001">
    <property type="entry name" value="UvrABC system protein C"/>
    <property type="match status" value="1"/>
</dbReference>
<keyword evidence="3 8" id="KW-0228">DNA excision</keyword>
<dbReference type="NCBIfam" id="TIGR00194">
    <property type="entry name" value="uvrC"/>
    <property type="match status" value="1"/>
</dbReference>
<dbReference type="Gene3D" id="3.30.420.340">
    <property type="entry name" value="UvrC, RNAse H endonuclease domain"/>
    <property type="match status" value="1"/>
</dbReference>
<evidence type="ECO:0000256" key="7">
    <source>
        <dbReference type="ARBA" id="ARBA00023236"/>
    </source>
</evidence>
<accession>A0A9D2GTA9</accession>
<evidence type="ECO:0000256" key="5">
    <source>
        <dbReference type="ARBA" id="ARBA00022881"/>
    </source>
</evidence>
<dbReference type="InterPro" id="IPR047296">
    <property type="entry name" value="GIY-YIG_UvrC_Cho"/>
</dbReference>
<comment type="function">
    <text evidence="8">The UvrABC repair system catalyzes the recognition and processing of DNA lesions. UvrC both incises the 5' and 3' sides of the lesion. The N-terminal half is responsible for the 3' incision and the C-terminal half is responsible for the 5' incision.</text>
</comment>
<evidence type="ECO:0000256" key="2">
    <source>
        <dbReference type="ARBA" id="ARBA00022763"/>
    </source>
</evidence>
<proteinExistence type="inferred from homology"/>
<dbReference type="SUPFAM" id="SSF82771">
    <property type="entry name" value="GIY-YIG endonuclease"/>
    <property type="match status" value="1"/>
</dbReference>
<keyword evidence="4" id="KW-0378">Hydrolase</keyword>
<dbReference type="InterPro" id="IPR035901">
    <property type="entry name" value="GIY-YIG_endonuc_sf"/>
</dbReference>
<name>A0A9D2GTA9_9BACT</name>
<keyword evidence="1 8" id="KW-0963">Cytoplasm</keyword>
<dbReference type="GO" id="GO:0009380">
    <property type="term" value="C:excinuclease repair complex"/>
    <property type="evidence" value="ECO:0007669"/>
    <property type="project" value="InterPro"/>
</dbReference>
<protein>
    <recommendedName>
        <fullName evidence="8">UvrABC system protein C</fullName>
        <shortName evidence="8">Protein UvrC</shortName>
    </recommendedName>
    <alternativeName>
        <fullName evidence="8">Excinuclease ABC subunit C</fullName>
    </alternativeName>
</protein>
<evidence type="ECO:0000256" key="8">
    <source>
        <dbReference type="HAMAP-Rule" id="MF_00203"/>
    </source>
</evidence>
<dbReference type="EMBL" id="DXAQ01000107">
    <property type="protein sequence ID" value="HIZ89658.1"/>
    <property type="molecule type" value="Genomic_DNA"/>
</dbReference>
<feature type="domain" description="UVR" evidence="9">
    <location>
        <begin position="201"/>
        <end position="236"/>
    </location>
</feature>
<dbReference type="SMART" id="SM00465">
    <property type="entry name" value="GIYc"/>
    <property type="match status" value="1"/>
</dbReference>
<keyword evidence="2 8" id="KW-0227">DNA damage</keyword>
<dbReference type="InterPro" id="IPR000305">
    <property type="entry name" value="GIY-YIG_endonuc"/>
</dbReference>
<comment type="caution">
    <text evidence="12">The sequence shown here is derived from an EMBL/GenBank/DDBJ whole genome shotgun (WGS) entry which is preliminary data.</text>
</comment>
<dbReference type="GO" id="GO:0006289">
    <property type="term" value="P:nucleotide-excision repair"/>
    <property type="evidence" value="ECO:0007669"/>
    <property type="project" value="UniProtKB-UniRule"/>
</dbReference>
<dbReference type="InterPro" id="IPR038476">
    <property type="entry name" value="UvrC_RNase_H_dom_sf"/>
</dbReference>
<evidence type="ECO:0000256" key="6">
    <source>
        <dbReference type="ARBA" id="ARBA00023204"/>
    </source>
</evidence>
<dbReference type="Proteomes" id="UP000824176">
    <property type="component" value="Unassembled WGS sequence"/>
</dbReference>
<evidence type="ECO:0000259" key="10">
    <source>
        <dbReference type="PROSITE" id="PS50164"/>
    </source>
</evidence>
<dbReference type="InterPro" id="IPR001943">
    <property type="entry name" value="UVR_dom"/>
</dbReference>
<dbReference type="PROSITE" id="PS50164">
    <property type="entry name" value="GIY_YIG"/>
    <property type="match status" value="1"/>
</dbReference>